<keyword evidence="2" id="KW-1185">Reference proteome</keyword>
<accession>A0ABV4E192</accession>
<proteinExistence type="predicted"/>
<gene>
    <name evidence="1" type="ORF">AB8S09_14970</name>
</gene>
<sequence>MKKKYNYVKVNPAENMTIFVLDKVNRSEQPEMADKLMNYNSVCGEQVGFVESPETVEGKRKNVIRLQMMGGEFCGNAARSFAACMAFFHDSSAKKIKKRYFIDFEMSGADGLISCEVRRTERENVFYSKVQLPMPRKMEKCKFSIENKNREIDAKKIELCGITHFIVDAGEIENNKDLFSTVKRYMDGEKYDAFGIMYYNLRECFLKPLVYVKATDSLLWEKSCASGTAALAVSLTDNEGEHNYAVKQPGGILEVSTLSKNNEIKDITLSGPVEIVSKGVFYYCL</sequence>
<dbReference type="InterPro" id="IPR058944">
    <property type="entry name" value="CntK-like"/>
</dbReference>
<organism evidence="1 2">
    <name type="scientific">Clostridium lapidicellarium</name>
    <dbReference type="NCBI Taxonomy" id="3240931"/>
    <lineage>
        <taxon>Bacteria</taxon>
        <taxon>Bacillati</taxon>
        <taxon>Bacillota</taxon>
        <taxon>Clostridia</taxon>
        <taxon>Eubacteriales</taxon>
        <taxon>Clostridiaceae</taxon>
        <taxon>Clostridium</taxon>
    </lineage>
</organism>
<dbReference type="Pfam" id="PF26317">
    <property type="entry name" value="CntK_N"/>
    <property type="match status" value="1"/>
</dbReference>
<reference evidence="1 2" key="1">
    <citation type="submission" date="2024-08" db="EMBL/GenBank/DDBJ databases">
        <title>Clostridium lapicellarii sp. nov., and Clostridium renhuaiense sp. nov., two species isolated from the mud in a fermentation cellar used for producing sauce-flavour Chinese liquors.</title>
        <authorList>
            <person name="Yang F."/>
            <person name="Wang H."/>
            <person name="Chen L.Q."/>
            <person name="Zhou N."/>
            <person name="Lu J.J."/>
            <person name="Pu X.X."/>
            <person name="Wan B."/>
            <person name="Wang L."/>
            <person name="Liu S.J."/>
        </authorList>
    </citation>
    <scope>NUCLEOTIDE SEQUENCE [LARGE SCALE GENOMIC DNA]</scope>
    <source>
        <strain evidence="1 2">MT-113</strain>
    </source>
</reference>
<comment type="caution">
    <text evidence="1">The sequence shown here is derived from an EMBL/GenBank/DDBJ whole genome shotgun (WGS) entry which is preliminary data.</text>
</comment>
<dbReference type="Gene3D" id="3.10.310.10">
    <property type="entry name" value="Diaminopimelate Epimerase, Chain A, domain 1"/>
    <property type="match status" value="2"/>
</dbReference>
<evidence type="ECO:0008006" key="3">
    <source>
        <dbReference type="Google" id="ProtNLM"/>
    </source>
</evidence>
<name>A0ABV4E192_9CLOT</name>
<evidence type="ECO:0000313" key="1">
    <source>
        <dbReference type="EMBL" id="MEY8764922.1"/>
    </source>
</evidence>
<evidence type="ECO:0000313" key="2">
    <source>
        <dbReference type="Proteomes" id="UP001565220"/>
    </source>
</evidence>
<protein>
    <recommendedName>
        <fullName evidence="3">Diaminopimelate epimerase</fullName>
    </recommendedName>
</protein>
<dbReference type="RefSeq" id="WP_369869434.1">
    <property type="nucleotide sequence ID" value="NZ_JBGFFE010000034.1"/>
</dbReference>
<dbReference type="Proteomes" id="UP001565220">
    <property type="component" value="Unassembled WGS sequence"/>
</dbReference>
<dbReference type="EMBL" id="JBGFFE010000034">
    <property type="protein sequence ID" value="MEY8764922.1"/>
    <property type="molecule type" value="Genomic_DNA"/>
</dbReference>